<keyword evidence="4" id="KW-1185">Reference proteome</keyword>
<reference evidence="2" key="3">
    <citation type="submission" date="2022-01" db="EMBL/GenBank/DDBJ databases">
        <title>Collection of gut derived symbiotic bacterial strains cultured from healthy donors.</title>
        <authorList>
            <person name="Lin H."/>
            <person name="Kohout C."/>
            <person name="Waligurski E."/>
            <person name="Pamer E.G."/>
        </authorList>
    </citation>
    <scope>NUCLEOTIDE SEQUENCE</scope>
    <source>
        <strain evidence="2">DFI.6.55</strain>
    </source>
</reference>
<dbReference type="AlphaFoldDB" id="A0AAX1SJA9"/>
<protein>
    <submittedName>
        <fullName evidence="2">Uncharacterized protein</fullName>
    </submittedName>
</protein>
<evidence type="ECO:0000313" key="3">
    <source>
        <dbReference type="EMBL" id="NSJ49124.1"/>
    </source>
</evidence>
<comment type="caution">
    <text evidence="2">The sequence shown here is derived from an EMBL/GenBank/DDBJ whole genome shotgun (WGS) entry which is preliminary data.</text>
</comment>
<reference evidence="3 4" key="1">
    <citation type="journal article" date="2020" name="Cell Host Microbe">
        <title>Functional and Genomic Variation between Human-Derived Isolates of Lachnospiraceae Reveals Inter- and Intra-Species Diversity.</title>
        <authorList>
            <person name="Sorbara M.T."/>
            <person name="Littmann E.R."/>
            <person name="Fontana E."/>
            <person name="Moody T.U."/>
            <person name="Kohout C.E."/>
            <person name="Gjonbalaj M."/>
            <person name="Eaton V."/>
            <person name="Seok R."/>
            <person name="Leiner I.M."/>
            <person name="Pamer E.G."/>
        </authorList>
    </citation>
    <scope>NUCLEOTIDE SEQUENCE [LARGE SCALE GENOMIC DNA]</scope>
    <source>
        <strain evidence="3 4">MSK.1.17</strain>
    </source>
</reference>
<evidence type="ECO:0000313" key="2">
    <source>
        <dbReference type="EMBL" id="MCG4745248.1"/>
    </source>
</evidence>
<keyword evidence="1" id="KW-0812">Transmembrane</keyword>
<evidence type="ECO:0000313" key="4">
    <source>
        <dbReference type="Proteomes" id="UP000669239"/>
    </source>
</evidence>
<dbReference type="Proteomes" id="UP000669239">
    <property type="component" value="Unassembled WGS sequence"/>
</dbReference>
<evidence type="ECO:0000256" key="1">
    <source>
        <dbReference type="SAM" id="Phobius"/>
    </source>
</evidence>
<proteinExistence type="predicted"/>
<dbReference type="RefSeq" id="WP_117559918.1">
    <property type="nucleotide sequence ID" value="NZ_BAABZL010000001.1"/>
</dbReference>
<dbReference type="EMBL" id="JAAITT010000012">
    <property type="protein sequence ID" value="NSJ49124.1"/>
    <property type="molecule type" value="Genomic_DNA"/>
</dbReference>
<dbReference type="Proteomes" id="UP001299608">
    <property type="component" value="Unassembled WGS sequence"/>
</dbReference>
<sequence length="118" mass="13316">MELQPVWFIIPLILLGGIIYSVVRGYIKGCVLACISILTSLCNLLYYIAGFFLQCPGDYLPYPAVIPFLGFSFIVWLLIGGICASRQWPLRPSVSICLLVNVFLILTWNLLVYTSYFL</sequence>
<keyword evidence="1" id="KW-0472">Membrane</keyword>
<accession>A0AAX1SJA9</accession>
<dbReference type="GeneID" id="97206339"/>
<feature type="transmembrane region" description="Helical" evidence="1">
    <location>
        <begin position="65"/>
        <end position="84"/>
    </location>
</feature>
<dbReference type="EMBL" id="JAKNGE010000007">
    <property type="protein sequence ID" value="MCG4745248.1"/>
    <property type="molecule type" value="Genomic_DNA"/>
</dbReference>
<evidence type="ECO:0000313" key="5">
    <source>
        <dbReference type="Proteomes" id="UP001299608"/>
    </source>
</evidence>
<name>A0AAX1SJA9_9FIRM</name>
<feature type="transmembrane region" description="Helical" evidence="1">
    <location>
        <begin position="6"/>
        <end position="23"/>
    </location>
</feature>
<gene>
    <name evidence="3" type="ORF">G5B36_10480</name>
    <name evidence="2" type="ORF">L0N08_07485</name>
</gene>
<feature type="transmembrane region" description="Helical" evidence="1">
    <location>
        <begin position="96"/>
        <end position="116"/>
    </location>
</feature>
<keyword evidence="1" id="KW-1133">Transmembrane helix</keyword>
<reference evidence="3" key="2">
    <citation type="submission" date="2020-02" db="EMBL/GenBank/DDBJ databases">
        <authorList>
            <person name="Littmann E."/>
            <person name="Sorbara M."/>
        </authorList>
    </citation>
    <scope>NUCLEOTIDE SEQUENCE</scope>
    <source>
        <strain evidence="3">MSK.1.17</strain>
    </source>
</reference>
<feature type="transmembrane region" description="Helical" evidence="1">
    <location>
        <begin position="30"/>
        <end position="53"/>
    </location>
</feature>
<organism evidence="2 5">
    <name type="scientific">Enterocloster aldenensis</name>
    <dbReference type="NCBI Taxonomy" id="358742"/>
    <lineage>
        <taxon>Bacteria</taxon>
        <taxon>Bacillati</taxon>
        <taxon>Bacillota</taxon>
        <taxon>Clostridia</taxon>
        <taxon>Lachnospirales</taxon>
        <taxon>Lachnospiraceae</taxon>
        <taxon>Enterocloster</taxon>
    </lineage>
</organism>